<comment type="caution">
    <text evidence="2">The sequence shown here is derived from an EMBL/GenBank/DDBJ whole genome shotgun (WGS) entry which is preliminary data.</text>
</comment>
<proteinExistence type="predicted"/>
<feature type="coiled-coil region" evidence="1">
    <location>
        <begin position="7"/>
        <end position="45"/>
    </location>
</feature>
<keyword evidence="3" id="KW-1185">Reference proteome</keyword>
<name>A0ABN3P0S3_9ACTN</name>
<reference evidence="2 3" key="1">
    <citation type="journal article" date="2019" name="Int. J. Syst. Evol. Microbiol.">
        <title>The Global Catalogue of Microorganisms (GCM) 10K type strain sequencing project: providing services to taxonomists for standard genome sequencing and annotation.</title>
        <authorList>
            <consortium name="The Broad Institute Genomics Platform"/>
            <consortium name="The Broad Institute Genome Sequencing Center for Infectious Disease"/>
            <person name="Wu L."/>
            <person name="Ma J."/>
        </authorList>
    </citation>
    <scope>NUCLEOTIDE SEQUENCE [LARGE SCALE GENOMIC DNA]</scope>
    <source>
        <strain evidence="2 3">JCM 6924</strain>
    </source>
</reference>
<dbReference type="Proteomes" id="UP001501095">
    <property type="component" value="Unassembled WGS sequence"/>
</dbReference>
<dbReference type="RefSeq" id="WP_344542978.1">
    <property type="nucleotide sequence ID" value="NZ_BAAATM010000022.1"/>
</dbReference>
<sequence>MKNTSDIDSKLAELKEATRRANEVLRDIKEERKLLQVDKKSLEMMRDLVDVKMKEVGEFILKEVEGIMIKALAGSVDAAREAMDQATVQMEGTVRGFKAAKDKILERAERDFDTELGALRHLIRAVENGKLELVVGTDDDVASGVPSTFANKGGKS</sequence>
<organism evidence="2 3">
    <name type="scientific">Streptomyces levis</name>
    <dbReference type="NCBI Taxonomy" id="285566"/>
    <lineage>
        <taxon>Bacteria</taxon>
        <taxon>Bacillati</taxon>
        <taxon>Actinomycetota</taxon>
        <taxon>Actinomycetes</taxon>
        <taxon>Kitasatosporales</taxon>
        <taxon>Streptomycetaceae</taxon>
        <taxon>Streptomyces</taxon>
    </lineage>
</organism>
<evidence type="ECO:0000313" key="2">
    <source>
        <dbReference type="EMBL" id="GAA2554795.1"/>
    </source>
</evidence>
<protein>
    <submittedName>
        <fullName evidence="2">Uncharacterized protein</fullName>
    </submittedName>
</protein>
<gene>
    <name evidence="2" type="ORF">GCM10010423_64960</name>
</gene>
<evidence type="ECO:0000313" key="3">
    <source>
        <dbReference type="Proteomes" id="UP001501095"/>
    </source>
</evidence>
<keyword evidence="1" id="KW-0175">Coiled coil</keyword>
<accession>A0ABN3P0S3</accession>
<evidence type="ECO:0000256" key="1">
    <source>
        <dbReference type="SAM" id="Coils"/>
    </source>
</evidence>
<dbReference type="EMBL" id="BAAATM010000022">
    <property type="protein sequence ID" value="GAA2554795.1"/>
    <property type="molecule type" value="Genomic_DNA"/>
</dbReference>